<gene>
    <name evidence="7 9" type="primary">hemH</name>
    <name evidence="9" type="ORF">HG15A2_20060</name>
</gene>
<dbReference type="GO" id="GO:0046872">
    <property type="term" value="F:metal ion binding"/>
    <property type="evidence" value="ECO:0007669"/>
    <property type="project" value="UniProtKB-KW"/>
</dbReference>
<proteinExistence type="inferred from homology"/>
<dbReference type="AlphaFoldDB" id="A0A517MV13"/>
<keyword evidence="10" id="KW-1185">Reference proteome</keyword>
<keyword evidence="5 7" id="KW-0627">Porphyrin biosynthesis</keyword>
<dbReference type="InterPro" id="IPR033659">
    <property type="entry name" value="Ferrochelatase_N"/>
</dbReference>
<dbReference type="PANTHER" id="PTHR11108:SF1">
    <property type="entry name" value="FERROCHELATASE, MITOCHONDRIAL"/>
    <property type="match status" value="1"/>
</dbReference>
<evidence type="ECO:0000256" key="1">
    <source>
        <dbReference type="ARBA" id="ARBA00007718"/>
    </source>
</evidence>
<organism evidence="9 10">
    <name type="scientific">Adhaeretor mobilis</name>
    <dbReference type="NCBI Taxonomy" id="1930276"/>
    <lineage>
        <taxon>Bacteria</taxon>
        <taxon>Pseudomonadati</taxon>
        <taxon>Planctomycetota</taxon>
        <taxon>Planctomycetia</taxon>
        <taxon>Pirellulales</taxon>
        <taxon>Lacipirellulaceae</taxon>
        <taxon>Adhaeretor</taxon>
    </lineage>
</organism>
<evidence type="ECO:0000256" key="5">
    <source>
        <dbReference type="ARBA" id="ARBA00023244"/>
    </source>
</evidence>
<comment type="subcellular location">
    <subcellularLocation>
        <location evidence="7">Cytoplasm</location>
    </subcellularLocation>
</comment>
<dbReference type="UniPathway" id="UPA00252">
    <property type="reaction ID" value="UER00325"/>
</dbReference>
<dbReference type="CDD" id="cd03411">
    <property type="entry name" value="Ferrochelatase_N"/>
    <property type="match status" value="1"/>
</dbReference>
<comment type="similarity">
    <text evidence="1 7 8">Belongs to the ferrochelatase family.</text>
</comment>
<evidence type="ECO:0000313" key="9">
    <source>
        <dbReference type="EMBL" id="QDS98723.1"/>
    </source>
</evidence>
<evidence type="ECO:0000256" key="4">
    <source>
        <dbReference type="ARBA" id="ARBA00023239"/>
    </source>
</evidence>
<dbReference type="Proteomes" id="UP000319852">
    <property type="component" value="Chromosome"/>
</dbReference>
<dbReference type="Pfam" id="PF00762">
    <property type="entry name" value="Ferrochelatase"/>
    <property type="match status" value="1"/>
</dbReference>
<feature type="binding site" evidence="7">
    <location>
        <position position="198"/>
    </location>
    <ligand>
        <name>Fe(2+)</name>
        <dbReference type="ChEBI" id="CHEBI:29033"/>
    </ligand>
</feature>
<keyword evidence="4 7" id="KW-0456">Lyase</keyword>
<keyword evidence="2 7" id="KW-0408">Iron</keyword>
<comment type="pathway">
    <text evidence="7">Porphyrin-containing compound metabolism; protoheme biosynthesis; protoheme from protoporphyrin-IX: step 1/1.</text>
</comment>
<dbReference type="NCBIfam" id="TIGR00109">
    <property type="entry name" value="hemH"/>
    <property type="match status" value="1"/>
</dbReference>
<dbReference type="HAMAP" id="MF_00323">
    <property type="entry name" value="Ferrochelatase"/>
    <property type="match status" value="1"/>
</dbReference>
<dbReference type="OrthoDB" id="9776380at2"/>
<name>A0A517MV13_9BACT</name>
<evidence type="ECO:0000256" key="8">
    <source>
        <dbReference type="RuleBase" id="RU004185"/>
    </source>
</evidence>
<dbReference type="Gene3D" id="3.40.50.1400">
    <property type="match status" value="2"/>
</dbReference>
<keyword evidence="7" id="KW-0963">Cytoplasm</keyword>
<keyword evidence="7" id="KW-0479">Metal-binding</keyword>
<dbReference type="GO" id="GO:0005737">
    <property type="term" value="C:cytoplasm"/>
    <property type="evidence" value="ECO:0007669"/>
    <property type="project" value="UniProtKB-SubCell"/>
</dbReference>
<evidence type="ECO:0000256" key="6">
    <source>
        <dbReference type="ARBA" id="ARBA00024536"/>
    </source>
</evidence>
<evidence type="ECO:0000256" key="7">
    <source>
        <dbReference type="HAMAP-Rule" id="MF_00323"/>
    </source>
</evidence>
<evidence type="ECO:0000256" key="3">
    <source>
        <dbReference type="ARBA" id="ARBA00023133"/>
    </source>
</evidence>
<reference evidence="9 10" key="1">
    <citation type="submission" date="2019-02" db="EMBL/GenBank/DDBJ databases">
        <title>Deep-cultivation of Planctomycetes and their phenomic and genomic characterization uncovers novel biology.</title>
        <authorList>
            <person name="Wiegand S."/>
            <person name="Jogler M."/>
            <person name="Boedeker C."/>
            <person name="Pinto D."/>
            <person name="Vollmers J."/>
            <person name="Rivas-Marin E."/>
            <person name="Kohn T."/>
            <person name="Peeters S.H."/>
            <person name="Heuer A."/>
            <person name="Rast P."/>
            <person name="Oberbeckmann S."/>
            <person name="Bunk B."/>
            <person name="Jeske O."/>
            <person name="Meyerdierks A."/>
            <person name="Storesund J.E."/>
            <person name="Kallscheuer N."/>
            <person name="Luecker S."/>
            <person name="Lage O.M."/>
            <person name="Pohl T."/>
            <person name="Merkel B.J."/>
            <person name="Hornburger P."/>
            <person name="Mueller R.-W."/>
            <person name="Bruemmer F."/>
            <person name="Labrenz M."/>
            <person name="Spormann A.M."/>
            <person name="Op den Camp H."/>
            <person name="Overmann J."/>
            <person name="Amann R."/>
            <person name="Jetten M.S.M."/>
            <person name="Mascher T."/>
            <person name="Medema M.H."/>
            <person name="Devos D.P."/>
            <person name="Kaster A.-K."/>
            <person name="Ovreas L."/>
            <person name="Rohde M."/>
            <person name="Galperin M.Y."/>
            <person name="Jogler C."/>
        </authorList>
    </citation>
    <scope>NUCLEOTIDE SEQUENCE [LARGE SCALE GENOMIC DNA]</scope>
    <source>
        <strain evidence="9 10">HG15A2</strain>
    </source>
</reference>
<sequence length="360" mass="40759">MSTSEQPANEQAEIHQETGYDAVLIVSFGGPEGPDEVLPFLENVLRGKNVPHERMLEVAEHYQHFGGVSPINEQNRQLIAALEAELAEHGPHLRVYWGNRNWNPLLADTLRKMRDDGVQRAIAFFTSSFSSYSGCRQYREDIMRAQEEVGEGTPQVDKLRVFFNHPGFIEPLVESVKEHRKQISPEARDDSLLMFTAHSIPLSMAQNCRYEAQLQEACRLVAEQSGHSRWELVYQSRSGPPQQPWLEPDVCDRITALHEADKLSDLMILPIGFISDHMEVLFDLDTEAAELCEELGVCMQRLPTVGTHPRFIRMIRELIEERVNEDPQRQALGDLGPSHDVCPVDCCLYTPKPPLPANAS</sequence>
<evidence type="ECO:0000313" key="10">
    <source>
        <dbReference type="Proteomes" id="UP000319852"/>
    </source>
</evidence>
<accession>A0A517MV13</accession>
<dbReference type="PANTHER" id="PTHR11108">
    <property type="entry name" value="FERROCHELATASE"/>
    <property type="match status" value="1"/>
</dbReference>
<dbReference type="GO" id="GO:0004325">
    <property type="term" value="F:ferrochelatase activity"/>
    <property type="evidence" value="ECO:0007669"/>
    <property type="project" value="UniProtKB-UniRule"/>
</dbReference>
<dbReference type="RefSeq" id="WP_145059951.1">
    <property type="nucleotide sequence ID" value="NZ_CP036263.1"/>
</dbReference>
<comment type="function">
    <text evidence="7">Catalyzes the ferrous insertion into protoporphyrin IX.</text>
</comment>
<dbReference type="KEGG" id="amob:HG15A2_20060"/>
<dbReference type="NCBIfam" id="NF000689">
    <property type="entry name" value="PRK00035.2-1"/>
    <property type="match status" value="1"/>
</dbReference>
<comment type="catalytic activity">
    <reaction evidence="7">
        <text>heme b + 2 H(+) = protoporphyrin IX + Fe(2+)</text>
        <dbReference type="Rhea" id="RHEA:22584"/>
        <dbReference type="ChEBI" id="CHEBI:15378"/>
        <dbReference type="ChEBI" id="CHEBI:29033"/>
        <dbReference type="ChEBI" id="CHEBI:57306"/>
        <dbReference type="ChEBI" id="CHEBI:60344"/>
        <dbReference type="EC" id="4.98.1.1"/>
    </reaction>
</comment>
<dbReference type="InterPro" id="IPR033644">
    <property type="entry name" value="Ferrochelatase_C"/>
</dbReference>
<dbReference type="EC" id="4.98.1.1" evidence="7"/>
<dbReference type="EMBL" id="CP036263">
    <property type="protein sequence ID" value="QDS98723.1"/>
    <property type="molecule type" value="Genomic_DNA"/>
</dbReference>
<keyword evidence="3 7" id="KW-0350">Heme biosynthesis</keyword>
<dbReference type="InterPro" id="IPR001015">
    <property type="entry name" value="Ferrochelatase"/>
</dbReference>
<protein>
    <recommendedName>
        <fullName evidence="7">Ferrochelatase</fullName>
        <ecNumber evidence="7">4.98.1.1</ecNumber>
    </recommendedName>
    <alternativeName>
        <fullName evidence="7">Heme synthase</fullName>
    </alternativeName>
    <alternativeName>
        <fullName evidence="7">Protoheme ferro-lyase</fullName>
    </alternativeName>
</protein>
<dbReference type="GO" id="GO:0006783">
    <property type="term" value="P:heme biosynthetic process"/>
    <property type="evidence" value="ECO:0007669"/>
    <property type="project" value="UniProtKB-UniRule"/>
</dbReference>
<dbReference type="SUPFAM" id="SSF53800">
    <property type="entry name" value="Chelatase"/>
    <property type="match status" value="1"/>
</dbReference>
<dbReference type="CDD" id="cd00419">
    <property type="entry name" value="Ferrochelatase_C"/>
    <property type="match status" value="1"/>
</dbReference>
<comment type="catalytic activity">
    <reaction evidence="6">
        <text>Fe-coproporphyrin III + 2 H(+) = coproporphyrin III + Fe(2+)</text>
        <dbReference type="Rhea" id="RHEA:49572"/>
        <dbReference type="ChEBI" id="CHEBI:15378"/>
        <dbReference type="ChEBI" id="CHEBI:29033"/>
        <dbReference type="ChEBI" id="CHEBI:68438"/>
        <dbReference type="ChEBI" id="CHEBI:131725"/>
        <dbReference type="EC" id="4.99.1.9"/>
    </reaction>
    <physiologicalReaction direction="right-to-left" evidence="6">
        <dbReference type="Rhea" id="RHEA:49574"/>
    </physiologicalReaction>
</comment>
<feature type="binding site" evidence="7">
    <location>
        <position position="279"/>
    </location>
    <ligand>
        <name>Fe(2+)</name>
        <dbReference type="ChEBI" id="CHEBI:29033"/>
    </ligand>
</feature>
<evidence type="ECO:0000256" key="2">
    <source>
        <dbReference type="ARBA" id="ARBA00023004"/>
    </source>
</evidence>